<keyword evidence="1" id="KW-1133">Transmembrane helix</keyword>
<reference evidence="2" key="2">
    <citation type="submission" date="2020-05" db="UniProtKB">
        <authorList>
            <consortium name="EnsemblMetazoa"/>
        </authorList>
    </citation>
    <scope>IDENTIFICATION</scope>
    <source>
        <strain evidence="2">IAEA</strain>
    </source>
</reference>
<dbReference type="AlphaFoldDB" id="A0A1B0AB89"/>
<keyword evidence="3" id="KW-1185">Reference proteome</keyword>
<feature type="transmembrane region" description="Helical" evidence="1">
    <location>
        <begin position="70"/>
        <end position="93"/>
    </location>
</feature>
<keyword evidence="1" id="KW-0472">Membrane</keyword>
<protein>
    <submittedName>
        <fullName evidence="2">Uncharacterized protein</fullName>
    </submittedName>
</protein>
<proteinExistence type="predicted"/>
<keyword evidence="1" id="KW-0812">Transmembrane</keyword>
<dbReference type="Proteomes" id="UP000092445">
    <property type="component" value="Unassembled WGS sequence"/>
</dbReference>
<evidence type="ECO:0000256" key="1">
    <source>
        <dbReference type="SAM" id="Phobius"/>
    </source>
</evidence>
<evidence type="ECO:0000313" key="3">
    <source>
        <dbReference type="Proteomes" id="UP000092445"/>
    </source>
</evidence>
<evidence type="ECO:0000313" key="2">
    <source>
        <dbReference type="EnsemblMetazoa" id="GPAI040023-PA"/>
    </source>
</evidence>
<accession>A0A1B0AB89</accession>
<dbReference type="EnsemblMetazoa" id="GPAI040023-RA">
    <property type="protein sequence ID" value="GPAI040023-PA"/>
    <property type="gene ID" value="GPAI040023"/>
</dbReference>
<sequence length="119" mass="13150">MFGTNHLEDFKMLAVISKQRLGLFAEPTGYENNQKQVTFDSYVSSQQFYADIDKLTKANLWSNAQAGGEFVVVVVVVVGVVVTGMVAFEIVAIDDVDVEFVLVLKSFDDELSLTTKSCE</sequence>
<organism evidence="2 3">
    <name type="scientific">Glossina pallidipes</name>
    <name type="common">Tsetse fly</name>
    <dbReference type="NCBI Taxonomy" id="7398"/>
    <lineage>
        <taxon>Eukaryota</taxon>
        <taxon>Metazoa</taxon>
        <taxon>Ecdysozoa</taxon>
        <taxon>Arthropoda</taxon>
        <taxon>Hexapoda</taxon>
        <taxon>Insecta</taxon>
        <taxon>Pterygota</taxon>
        <taxon>Neoptera</taxon>
        <taxon>Endopterygota</taxon>
        <taxon>Diptera</taxon>
        <taxon>Brachycera</taxon>
        <taxon>Muscomorpha</taxon>
        <taxon>Hippoboscoidea</taxon>
        <taxon>Glossinidae</taxon>
        <taxon>Glossina</taxon>
    </lineage>
</organism>
<reference evidence="3" key="1">
    <citation type="submission" date="2014-03" db="EMBL/GenBank/DDBJ databases">
        <authorList>
            <person name="Aksoy S."/>
            <person name="Warren W."/>
            <person name="Wilson R.K."/>
        </authorList>
    </citation>
    <scope>NUCLEOTIDE SEQUENCE [LARGE SCALE GENOMIC DNA]</scope>
    <source>
        <strain evidence="3">IAEA</strain>
    </source>
</reference>
<dbReference type="VEuPathDB" id="VectorBase:GPAI040023"/>
<name>A0A1B0AB89_GLOPL</name>